<sequence length="689" mass="75704">ILQTNSIIFYVYHCSKTNPVPWRGQGQGPEAWWKRPIATRGALRGIQAQSCPSENGEVLKTKAGKVAINIIGMQHAVTIQNATDDDAGVYTCEVANQEDCKTSTNVKVIGKPLATSKDEVILDCELSKDVPVLWYHNEMEVTASKMIVMRAEGTRRALVLRKVEDKDKGKYVCDCGTDKTSANLNIEEPPEIQLDVKLLAGLTARAGTKIELPADVKGKPDPRVKWTKADLVLRGDDRITIDTQPGHSKLSIGNTTRGDTATYIIENAAGKKSATVVVLVLRFSNFFIDSALTSRNILDCIPAPTAKWMSDGKEIASEGRFKIESDESSTTLSIPECLRGDTGEYILTVSNPAGSKTVALHVTVLDVPGPPIGPINILEVTPDHMIVQWRAPKDDGGTPITNYVVEKKDVKKPWEPWSVVSSGGISTTAKVSRLEKGREYIVRVRAENKIGIGAGLESPPTIAKHMFNPPGPPGLPECSDITENAVTVEWTLPDYDGGSPISGYVIERREMTGKWIRVNKTPVLDLRYRVSGLFEGNTYEFRVFAENIAGISEPSPISDPVKASRAITKPGPPGNPKLKDWSKSYADICWTKPTRDGGSPILGYVVEAQKSGSAQWDRINKDLIKMCAYRVPGLIEGMEYRFRIRATNKVGDSEPRELTETILAKDILVKRNDVSLIFCHFQNKLQRLA</sequence>
<dbReference type="PANTHER" id="PTHR13817">
    <property type="entry name" value="TITIN"/>
    <property type="match status" value="1"/>
</dbReference>
<dbReference type="PROSITE" id="PS50853">
    <property type="entry name" value="FN3"/>
    <property type="match status" value="3"/>
</dbReference>
<dbReference type="PRINTS" id="PR00014">
    <property type="entry name" value="FNTYPEIII"/>
</dbReference>
<dbReference type="InterPro" id="IPR036116">
    <property type="entry name" value="FN3_sf"/>
</dbReference>
<dbReference type="Proteomes" id="UP000472263">
    <property type="component" value="Chromosome 21"/>
</dbReference>
<dbReference type="GO" id="GO:0031430">
    <property type="term" value="C:M band"/>
    <property type="evidence" value="ECO:0007669"/>
    <property type="project" value="TreeGrafter"/>
</dbReference>
<dbReference type="PROSITE" id="PS50835">
    <property type="entry name" value="IG_LIKE"/>
    <property type="match status" value="1"/>
</dbReference>
<dbReference type="FunFam" id="2.60.40.10:FF:000002">
    <property type="entry name" value="Titin a"/>
    <property type="match status" value="1"/>
</dbReference>
<reference evidence="5" key="2">
    <citation type="submission" date="2025-08" db="UniProtKB">
        <authorList>
            <consortium name="Ensembl"/>
        </authorList>
    </citation>
    <scope>IDENTIFICATION</scope>
</reference>
<dbReference type="SUPFAM" id="SSF48726">
    <property type="entry name" value="Immunoglobulin"/>
    <property type="match status" value="4"/>
</dbReference>
<evidence type="ECO:0000259" key="4">
    <source>
        <dbReference type="PROSITE" id="PS50853"/>
    </source>
</evidence>
<dbReference type="InterPro" id="IPR003961">
    <property type="entry name" value="FN3_dom"/>
</dbReference>
<dbReference type="FunFam" id="2.60.40.10:FF:000034">
    <property type="entry name" value="Titin isoform A"/>
    <property type="match status" value="1"/>
</dbReference>
<name>A0A667WSN1_9TELE</name>
<evidence type="ECO:0000256" key="1">
    <source>
        <dbReference type="ARBA" id="ARBA00022737"/>
    </source>
</evidence>
<evidence type="ECO:0000313" key="6">
    <source>
        <dbReference type="Proteomes" id="UP000472263"/>
    </source>
</evidence>
<dbReference type="InterPro" id="IPR013783">
    <property type="entry name" value="Ig-like_fold"/>
</dbReference>
<dbReference type="GO" id="GO:0045214">
    <property type="term" value="P:sarcomere organization"/>
    <property type="evidence" value="ECO:0007669"/>
    <property type="project" value="TreeGrafter"/>
</dbReference>
<dbReference type="Gene3D" id="2.60.40.10">
    <property type="entry name" value="Immunoglobulins"/>
    <property type="match status" value="7"/>
</dbReference>
<dbReference type="InParanoid" id="A0A667WSN1"/>
<dbReference type="InterPro" id="IPR036179">
    <property type="entry name" value="Ig-like_dom_sf"/>
</dbReference>
<evidence type="ECO:0000259" key="3">
    <source>
        <dbReference type="PROSITE" id="PS50835"/>
    </source>
</evidence>
<dbReference type="FunFam" id="2.60.40.10:FF:000135">
    <property type="entry name" value="Titin a"/>
    <property type="match status" value="1"/>
</dbReference>
<dbReference type="Pfam" id="PF00041">
    <property type="entry name" value="fn3"/>
    <property type="match status" value="3"/>
</dbReference>
<dbReference type="SMART" id="SM00409">
    <property type="entry name" value="IG"/>
    <property type="match status" value="4"/>
</dbReference>
<dbReference type="InterPro" id="IPR050964">
    <property type="entry name" value="Striated_Muscle_Regulatory"/>
</dbReference>
<keyword evidence="2" id="KW-0393">Immunoglobulin domain</keyword>
<dbReference type="CDD" id="cd00063">
    <property type="entry name" value="FN3"/>
    <property type="match status" value="3"/>
</dbReference>
<dbReference type="SMART" id="SM00060">
    <property type="entry name" value="FN3"/>
    <property type="match status" value="3"/>
</dbReference>
<accession>A0A667WSN1</accession>
<evidence type="ECO:0008006" key="7">
    <source>
        <dbReference type="Google" id="ProtNLM"/>
    </source>
</evidence>
<dbReference type="InterPro" id="IPR003598">
    <property type="entry name" value="Ig_sub2"/>
</dbReference>
<dbReference type="FunFam" id="2.60.40.10:FF:000003">
    <property type="entry name" value="Titin isoform E"/>
    <property type="match status" value="1"/>
</dbReference>
<dbReference type="FunFam" id="2.60.40.10:FF:000031">
    <property type="entry name" value="Myosin-binding protein C, slow type"/>
    <property type="match status" value="1"/>
</dbReference>
<dbReference type="AlphaFoldDB" id="A0A667WSN1"/>
<reference evidence="5" key="1">
    <citation type="submission" date="2019-06" db="EMBL/GenBank/DDBJ databases">
        <authorList>
            <consortium name="Wellcome Sanger Institute Data Sharing"/>
        </authorList>
    </citation>
    <scope>NUCLEOTIDE SEQUENCE [LARGE SCALE GENOMIC DNA]</scope>
</reference>
<evidence type="ECO:0000256" key="2">
    <source>
        <dbReference type="ARBA" id="ARBA00023319"/>
    </source>
</evidence>
<dbReference type="GeneTree" id="ENSGT01150000286978"/>
<proteinExistence type="predicted"/>
<dbReference type="PANTHER" id="PTHR13817:SF151">
    <property type="entry name" value="TITIN"/>
    <property type="match status" value="1"/>
</dbReference>
<feature type="domain" description="Fibronectin type-III" evidence="4">
    <location>
        <begin position="371"/>
        <end position="470"/>
    </location>
</feature>
<keyword evidence="1" id="KW-0677">Repeat</keyword>
<evidence type="ECO:0000313" key="5">
    <source>
        <dbReference type="Ensembl" id="ENSMMDP00005004653.1"/>
    </source>
</evidence>
<keyword evidence="6" id="KW-1185">Reference proteome</keyword>
<reference evidence="5" key="3">
    <citation type="submission" date="2025-09" db="UniProtKB">
        <authorList>
            <consortium name="Ensembl"/>
        </authorList>
    </citation>
    <scope>IDENTIFICATION</scope>
</reference>
<dbReference type="SMART" id="SM00408">
    <property type="entry name" value="IGc2"/>
    <property type="match status" value="4"/>
</dbReference>
<dbReference type="InterPro" id="IPR003599">
    <property type="entry name" value="Ig_sub"/>
</dbReference>
<dbReference type="SUPFAM" id="SSF49265">
    <property type="entry name" value="Fibronectin type III"/>
    <property type="match status" value="2"/>
</dbReference>
<organism evidence="5 6">
    <name type="scientific">Myripristis murdjan</name>
    <name type="common">pinecone soldierfish</name>
    <dbReference type="NCBI Taxonomy" id="586833"/>
    <lineage>
        <taxon>Eukaryota</taxon>
        <taxon>Metazoa</taxon>
        <taxon>Chordata</taxon>
        <taxon>Craniata</taxon>
        <taxon>Vertebrata</taxon>
        <taxon>Euteleostomi</taxon>
        <taxon>Actinopterygii</taxon>
        <taxon>Neopterygii</taxon>
        <taxon>Teleostei</taxon>
        <taxon>Neoteleostei</taxon>
        <taxon>Acanthomorphata</taxon>
        <taxon>Holocentriformes</taxon>
        <taxon>Holocentridae</taxon>
        <taxon>Myripristis</taxon>
    </lineage>
</organism>
<dbReference type="Pfam" id="PF07679">
    <property type="entry name" value="I-set"/>
    <property type="match status" value="3"/>
</dbReference>
<dbReference type="Ensembl" id="ENSMMDT00005004772.1">
    <property type="protein sequence ID" value="ENSMMDP00005004653.1"/>
    <property type="gene ID" value="ENSMMDG00005002532.1"/>
</dbReference>
<dbReference type="InterPro" id="IPR013098">
    <property type="entry name" value="Ig_I-set"/>
</dbReference>
<feature type="domain" description="Fibronectin type-III" evidence="4">
    <location>
        <begin position="472"/>
        <end position="566"/>
    </location>
</feature>
<feature type="domain" description="Fibronectin type-III" evidence="4">
    <location>
        <begin position="572"/>
        <end position="667"/>
    </location>
</feature>
<feature type="domain" description="Ig-like" evidence="3">
    <location>
        <begin position="1"/>
        <end position="109"/>
    </location>
</feature>
<dbReference type="InterPro" id="IPR007110">
    <property type="entry name" value="Ig-like_dom"/>
</dbReference>
<protein>
    <recommendedName>
        <fullName evidence="7">Titin</fullName>
    </recommendedName>
</protein>